<accession>A0A433UK63</accession>
<protein>
    <submittedName>
        <fullName evidence="1">Uncharacterized protein</fullName>
    </submittedName>
</protein>
<dbReference type="EMBL" id="RSCM01000014">
    <property type="protein sequence ID" value="RUS94227.1"/>
    <property type="molecule type" value="Genomic_DNA"/>
</dbReference>
<comment type="caution">
    <text evidence="1">The sequence shown here is derived from an EMBL/GenBank/DDBJ whole genome shotgun (WGS) entry which is preliminary data.</text>
</comment>
<proteinExistence type="predicted"/>
<evidence type="ECO:0000313" key="2">
    <source>
        <dbReference type="Proteomes" id="UP000276103"/>
    </source>
</evidence>
<name>A0A433UK63_ANAVA</name>
<evidence type="ECO:0000313" key="1">
    <source>
        <dbReference type="EMBL" id="RUS94227.1"/>
    </source>
</evidence>
<organism evidence="1 2">
    <name type="scientific">Trichormus variabilis SAG 1403-4b</name>
    <dbReference type="NCBI Taxonomy" id="447716"/>
    <lineage>
        <taxon>Bacteria</taxon>
        <taxon>Bacillati</taxon>
        <taxon>Cyanobacteriota</taxon>
        <taxon>Cyanophyceae</taxon>
        <taxon>Nostocales</taxon>
        <taxon>Nostocaceae</taxon>
        <taxon>Trichormus</taxon>
    </lineage>
</organism>
<dbReference type="Proteomes" id="UP000276103">
    <property type="component" value="Unassembled WGS sequence"/>
</dbReference>
<gene>
    <name evidence="1" type="ORF">DSM107003_37580</name>
</gene>
<sequence>MDLSDLIAQTDVHMQRLGWTAAYGQNHLMNIYGKRARRLLSQGELEHFLEFLKAQPDVAV</sequence>
<reference evidence="1 2" key="1">
    <citation type="journal article" date="2019" name="Genome Biol. Evol.">
        <title>Day and night: Metabolic profiles and evolutionary relationships of six axenic non-marine cyanobacteria.</title>
        <authorList>
            <person name="Will S.E."/>
            <person name="Henke P."/>
            <person name="Boedeker C."/>
            <person name="Huang S."/>
            <person name="Brinkmann H."/>
            <person name="Rohde M."/>
            <person name="Jarek M."/>
            <person name="Friedl T."/>
            <person name="Seufert S."/>
            <person name="Schumacher M."/>
            <person name="Overmann J."/>
            <person name="Neumann-Schaal M."/>
            <person name="Petersen J."/>
        </authorList>
    </citation>
    <scope>NUCLEOTIDE SEQUENCE [LARGE SCALE GENOMIC DNA]</scope>
    <source>
        <strain evidence="1 2">SAG 1403-4b</strain>
    </source>
</reference>
<keyword evidence="2" id="KW-1185">Reference proteome</keyword>
<dbReference type="AlphaFoldDB" id="A0A433UK63"/>
<dbReference type="RefSeq" id="WP_309296891.1">
    <property type="nucleotide sequence ID" value="NZ_RSCM01000014.1"/>
</dbReference>